<comment type="caution">
    <text evidence="2">The sequence shown here is derived from an EMBL/GenBank/DDBJ whole genome shotgun (WGS) entry which is preliminary data.</text>
</comment>
<name>A0A9Q0D108_9POAL</name>
<dbReference type="PANTHER" id="PTHR34278:SF1">
    <property type="entry name" value="PROTEIN THI031, PUTATIVE-RELATED"/>
    <property type="match status" value="1"/>
</dbReference>
<dbReference type="OrthoDB" id="663108at2759"/>
<evidence type="ECO:0000313" key="2">
    <source>
        <dbReference type="EMBL" id="KAJ1703855.1"/>
    </source>
</evidence>
<sequence>MRREGRQHGYVRTHVILSEPGAEDASEDRPTRIMKSKQSGMTVAGVFAKVSRKPTNHSKFTGKCSIPNCVSCRDAPTSKAKSKAKGMRKFKFGDDEGLCEALDIDIREAMDDERFSPFYELLLDDIAYGAL</sequence>
<proteinExistence type="predicted"/>
<organism evidence="2 3">
    <name type="scientific">Rhynchospora breviuscula</name>
    <dbReference type="NCBI Taxonomy" id="2022672"/>
    <lineage>
        <taxon>Eukaryota</taxon>
        <taxon>Viridiplantae</taxon>
        <taxon>Streptophyta</taxon>
        <taxon>Embryophyta</taxon>
        <taxon>Tracheophyta</taxon>
        <taxon>Spermatophyta</taxon>
        <taxon>Magnoliopsida</taxon>
        <taxon>Liliopsida</taxon>
        <taxon>Poales</taxon>
        <taxon>Cyperaceae</taxon>
        <taxon>Cyperoideae</taxon>
        <taxon>Rhynchosporeae</taxon>
        <taxon>Rhynchospora</taxon>
    </lineage>
</organism>
<dbReference type="PANTHER" id="PTHR34278">
    <property type="entry name" value="PROTEIN THI031, PUTATIVE-RELATED"/>
    <property type="match status" value="1"/>
</dbReference>
<accession>A0A9Q0D108</accession>
<feature type="region of interest" description="Disordered" evidence="1">
    <location>
        <begin position="17"/>
        <end position="38"/>
    </location>
</feature>
<keyword evidence="3" id="KW-1185">Reference proteome</keyword>
<dbReference type="AlphaFoldDB" id="A0A9Q0D108"/>
<reference evidence="2" key="1">
    <citation type="journal article" date="2022" name="Cell">
        <title>Repeat-based holocentromeres influence genome architecture and karyotype evolution.</title>
        <authorList>
            <person name="Hofstatter P.G."/>
            <person name="Thangavel G."/>
            <person name="Lux T."/>
            <person name="Neumann P."/>
            <person name="Vondrak T."/>
            <person name="Novak P."/>
            <person name="Zhang M."/>
            <person name="Costa L."/>
            <person name="Castellani M."/>
            <person name="Scott A."/>
            <person name="Toegelov H."/>
            <person name="Fuchs J."/>
            <person name="Mata-Sucre Y."/>
            <person name="Dias Y."/>
            <person name="Vanzela A.L.L."/>
            <person name="Huettel B."/>
            <person name="Almeida C.C.S."/>
            <person name="Simkova H."/>
            <person name="Souza G."/>
            <person name="Pedrosa-Harand A."/>
            <person name="Macas J."/>
            <person name="Mayer K.F.X."/>
            <person name="Houben A."/>
            <person name="Marques A."/>
        </authorList>
    </citation>
    <scope>NUCLEOTIDE SEQUENCE</scope>
    <source>
        <strain evidence="2">RhyBre1mFocal</strain>
    </source>
</reference>
<evidence type="ECO:0000313" key="3">
    <source>
        <dbReference type="Proteomes" id="UP001151287"/>
    </source>
</evidence>
<protein>
    <submittedName>
        <fullName evidence="2">Uncharacterized protein</fullName>
    </submittedName>
</protein>
<dbReference type="EMBL" id="JAMQYH010000001">
    <property type="protein sequence ID" value="KAJ1703855.1"/>
    <property type="molecule type" value="Genomic_DNA"/>
</dbReference>
<evidence type="ECO:0000256" key="1">
    <source>
        <dbReference type="SAM" id="MobiDB-lite"/>
    </source>
</evidence>
<dbReference type="Proteomes" id="UP001151287">
    <property type="component" value="Unassembled WGS sequence"/>
</dbReference>
<gene>
    <name evidence="2" type="ORF">LUZ63_003634</name>
</gene>